<protein>
    <submittedName>
        <fullName evidence="5">Site-specific DNA-methyltransferase</fullName>
    </submittedName>
</protein>
<dbReference type="GO" id="GO:0032259">
    <property type="term" value="P:methylation"/>
    <property type="evidence" value="ECO:0007669"/>
    <property type="project" value="UniProtKB-KW"/>
</dbReference>
<feature type="domain" description="DNA methylase N-4/N-6" evidence="4">
    <location>
        <begin position="162"/>
        <end position="275"/>
    </location>
</feature>
<evidence type="ECO:0000256" key="2">
    <source>
        <dbReference type="ARBA" id="ARBA00022603"/>
    </source>
</evidence>
<name>A0A2J9V020_VIBMI</name>
<dbReference type="SUPFAM" id="SSF53335">
    <property type="entry name" value="S-adenosyl-L-methionine-dependent methyltransferases"/>
    <property type="match status" value="1"/>
</dbReference>
<dbReference type="AlphaFoldDB" id="A0A2J9V020"/>
<gene>
    <name evidence="5" type="ORF">AL544_014055</name>
</gene>
<dbReference type="REBASE" id="629024">
    <property type="entry name" value="M.Vmi113I"/>
</dbReference>
<feature type="domain" description="DNA methylase N-4/N-6" evidence="4">
    <location>
        <begin position="429"/>
        <end position="521"/>
    </location>
</feature>
<evidence type="ECO:0000259" key="4">
    <source>
        <dbReference type="Pfam" id="PF01555"/>
    </source>
</evidence>
<evidence type="ECO:0000256" key="1">
    <source>
        <dbReference type="ARBA" id="ARBA00006594"/>
    </source>
</evidence>
<dbReference type="GO" id="GO:0003677">
    <property type="term" value="F:DNA binding"/>
    <property type="evidence" value="ECO:0007669"/>
    <property type="project" value="InterPro"/>
</dbReference>
<accession>A0A2J9V020</accession>
<keyword evidence="2" id="KW-0489">Methyltransferase</keyword>
<dbReference type="RefSeq" id="WP_000088945.1">
    <property type="nucleotide sequence ID" value="NZ_CAWMSS010000001.1"/>
</dbReference>
<comment type="similarity">
    <text evidence="1">Belongs to the N(4)/N(6)-methyltransferase family.</text>
</comment>
<evidence type="ECO:0000256" key="3">
    <source>
        <dbReference type="ARBA" id="ARBA00022679"/>
    </source>
</evidence>
<dbReference type="Proteomes" id="UP000053748">
    <property type="component" value="Unassembled WGS sequence"/>
</dbReference>
<dbReference type="OrthoDB" id="9816043at2"/>
<organism evidence="5 6">
    <name type="scientific">Vibrio mimicus</name>
    <dbReference type="NCBI Taxonomy" id="674"/>
    <lineage>
        <taxon>Bacteria</taxon>
        <taxon>Pseudomonadati</taxon>
        <taxon>Pseudomonadota</taxon>
        <taxon>Gammaproteobacteria</taxon>
        <taxon>Vibrionales</taxon>
        <taxon>Vibrionaceae</taxon>
        <taxon>Vibrio</taxon>
    </lineage>
</organism>
<reference evidence="5" key="1">
    <citation type="submission" date="2017-12" db="EMBL/GenBank/DDBJ databases">
        <title>FDA dAtabase for Regulatory Grade micrObial Sequences (FDA-ARGOS): Supporting development and validation of Infectious Disease Dx tests.</title>
        <authorList>
            <person name="Hoffmann M."/>
            <person name="Allard M."/>
            <person name="Evans P."/>
            <person name="Brown E."/>
            <person name="Tallon L.J."/>
            <person name="Sadzewicz L."/>
            <person name="Sengamalay N."/>
            <person name="Ott S."/>
            <person name="Godinez A."/>
            <person name="Nagaraj S."/>
            <person name="Vavikolanu K."/>
            <person name="Aluvathingal J."/>
            <person name="Nadendla S."/>
            <person name="Hobson J."/>
            <person name="Sichtig H."/>
        </authorList>
    </citation>
    <scope>NUCLEOTIDE SEQUENCE [LARGE SCALE GENOMIC DNA]</scope>
    <source>
        <strain evidence="5">FDAARGOS_113</strain>
    </source>
</reference>
<dbReference type="Gene3D" id="3.40.50.150">
    <property type="entry name" value="Vaccinia Virus protein VP39"/>
    <property type="match status" value="1"/>
</dbReference>
<dbReference type="PROSITE" id="PS00092">
    <property type="entry name" value="N6_MTASE"/>
    <property type="match status" value="1"/>
</dbReference>
<dbReference type="EMBL" id="LOSJ02000002">
    <property type="protein sequence ID" value="PNM57110.1"/>
    <property type="molecule type" value="Genomic_DNA"/>
</dbReference>
<sequence>MSRLTDLIAQAKAKDPQMGVDLEREFRALSSRRSFGLNFERHRPENVELPQRPVRKGDKVRVLPPRGDTSKGDQRLWVVKQFEMLEGKKVAHLVERYAVEPETKQVDVTDLVVVAEFRDKIYPGLVSTGKVERGGDKPFHSVINGENYHALKALTFTHRGKIDAIYIDPPYNTGARDWKYNNDYVESEDLYRHSKWLAFMERRLKLAKELLNPNNSVLIATIDEKEYLRLGLLLEQTFPEANVQMISTVINSQGTPRKGAFSRVDEYIYIVQLGECTVSWTNDDMLTISDAGNRPAHKPQLWYPVLRSGTDPFRENAPNQFYPIFVNKEDLTVHSVGESLPLGTSRDSVAPPSDGVEVVWPILGNGKESRWQLGRDTFQEYVDKGYVKIGRMSNKGQRSVTYLRKGTIDRIKKGEICITGRASNGSVELEIVNLEKRSRAPKSVWNRVSHEAGEYGSKLIRKLLPDRKFPFPKSLYAVEDVLRFFLLEKKEATVLDFFSGSGTTLHAVLRLNRQDQGKRVCIAITNNEVASDEQRKLRSEAKRPGDKEWEQLGICEYITKPRILAAITGNTPDGSPIDGSYKFNDEFPMSEGFEENAEFFTLTYETPVAITHNLAFSKVASLLWLRAGSQGGRIEELPLRGWDIAETYGVLADLDKSQEFCARATESKDMRIAYIVTNDDRRFQSVAQNLPKNVEPVRLYEAYLNNFQFTNGE</sequence>
<dbReference type="InterPro" id="IPR029063">
    <property type="entry name" value="SAM-dependent_MTases_sf"/>
</dbReference>
<proteinExistence type="inferred from homology"/>
<evidence type="ECO:0000313" key="6">
    <source>
        <dbReference type="Proteomes" id="UP000053748"/>
    </source>
</evidence>
<dbReference type="InterPro" id="IPR002941">
    <property type="entry name" value="DNA_methylase_N4/N6"/>
</dbReference>
<dbReference type="GO" id="GO:0008170">
    <property type="term" value="F:N-methyltransferase activity"/>
    <property type="evidence" value="ECO:0007669"/>
    <property type="project" value="InterPro"/>
</dbReference>
<keyword evidence="6" id="KW-1185">Reference proteome</keyword>
<dbReference type="InterPro" id="IPR002052">
    <property type="entry name" value="DNA_methylase_N6_adenine_CS"/>
</dbReference>
<keyword evidence="3" id="KW-0808">Transferase</keyword>
<dbReference type="Pfam" id="PF01555">
    <property type="entry name" value="N6_N4_Mtase"/>
    <property type="match status" value="2"/>
</dbReference>
<evidence type="ECO:0000313" key="5">
    <source>
        <dbReference type="EMBL" id="PNM57110.1"/>
    </source>
</evidence>
<comment type="caution">
    <text evidence="5">The sequence shown here is derived from an EMBL/GenBank/DDBJ whole genome shotgun (WGS) entry which is preliminary data.</text>
</comment>